<accession>A0A974P3K5</accession>
<sequence length="367" mass="40672">MILGGRLRGKTRAVHYNGWEAIYFDHDLETLKGLADLAAQAGAERYVLDDGWFRGRPDDRSGLGDWTVDPAKYPGGLTPLIDHVRGLGMDFGLWVEPEMANADSDLLRAHPDWVLGDPGRDQPLGRGQYVLDLTRPEVAQNIFGQIDALLAGNAIGYLKWDMNRDLTHALSGGRAAVHNQTLAVYALMDRLRAAHPTVEIESCSSGGGRADYEILKRADRIWTSDCNDPIERQAIQRGFSIFFPPEVMGSHVGAAASHTTARTSSLDLRAMTALGGHMGIEADLRAFTPDERDRLAAAIAVHKSLRADLHAGRTLRLEHPDPGCLAFANVGRAASWSPPPRWRRRRPPRWRRCGSWAWSPIRPMRSR</sequence>
<dbReference type="GO" id="GO:0016052">
    <property type="term" value="P:carbohydrate catabolic process"/>
    <property type="evidence" value="ECO:0007669"/>
    <property type="project" value="InterPro"/>
</dbReference>
<dbReference type="PANTHER" id="PTHR43053">
    <property type="entry name" value="GLYCOSIDASE FAMILY 31"/>
    <property type="match status" value="1"/>
</dbReference>
<dbReference type="Pfam" id="PF02065">
    <property type="entry name" value="Melibiase"/>
    <property type="match status" value="1"/>
</dbReference>
<dbReference type="GO" id="GO:0004557">
    <property type="term" value="F:alpha-galactosidase activity"/>
    <property type="evidence" value="ECO:0007669"/>
    <property type="project" value="UniProtKB-EC"/>
</dbReference>
<dbReference type="SUPFAM" id="SSF51445">
    <property type="entry name" value="(Trans)glycosidases"/>
    <property type="match status" value="1"/>
</dbReference>
<protein>
    <recommendedName>
        <fullName evidence="2">alpha-galactosidase</fullName>
        <ecNumber evidence="2">3.2.1.22</ecNumber>
    </recommendedName>
</protein>
<dbReference type="InterPro" id="IPR050985">
    <property type="entry name" value="Alpha-glycosidase_related"/>
</dbReference>
<evidence type="ECO:0000256" key="3">
    <source>
        <dbReference type="ARBA" id="ARBA00022801"/>
    </source>
</evidence>
<evidence type="ECO:0000256" key="4">
    <source>
        <dbReference type="ARBA" id="ARBA00023295"/>
    </source>
</evidence>
<dbReference type="InterPro" id="IPR013785">
    <property type="entry name" value="Aldolase_TIM"/>
</dbReference>
<dbReference type="CDD" id="cd14791">
    <property type="entry name" value="GH36"/>
    <property type="match status" value="1"/>
</dbReference>
<dbReference type="PRINTS" id="PR00743">
    <property type="entry name" value="GLHYDRLASE36"/>
</dbReference>
<keyword evidence="4" id="KW-0326">Glycosidase</keyword>
<reference evidence="5" key="1">
    <citation type="submission" date="2021-01" db="EMBL/GenBank/DDBJ databases">
        <title>Genome sequence of Phenylobacterium sp. 20VBR1 isolated from a valley glaceir, Ny-Alesund, Svalbard.</title>
        <authorList>
            <person name="Thomas F.A."/>
            <person name="Krishnan K.P."/>
            <person name="Sinha R.K."/>
        </authorList>
    </citation>
    <scope>NUCLEOTIDE SEQUENCE</scope>
    <source>
        <strain evidence="5">20VBR1</strain>
    </source>
</reference>
<proteinExistence type="predicted"/>
<evidence type="ECO:0000313" key="5">
    <source>
        <dbReference type="EMBL" id="QQZ50053.1"/>
    </source>
</evidence>
<dbReference type="AlphaFoldDB" id="A0A974P3K5"/>
<dbReference type="InterPro" id="IPR017853">
    <property type="entry name" value="GH"/>
</dbReference>
<evidence type="ECO:0000256" key="1">
    <source>
        <dbReference type="ARBA" id="ARBA00001255"/>
    </source>
</evidence>
<dbReference type="PANTHER" id="PTHR43053:SF3">
    <property type="entry name" value="ALPHA-GALACTOSIDASE C-RELATED"/>
    <property type="match status" value="1"/>
</dbReference>
<organism evidence="5">
    <name type="scientific">Phenylobacterium glaciei</name>
    <dbReference type="NCBI Taxonomy" id="2803784"/>
    <lineage>
        <taxon>Bacteria</taxon>
        <taxon>Pseudomonadati</taxon>
        <taxon>Pseudomonadota</taxon>
        <taxon>Alphaproteobacteria</taxon>
        <taxon>Caulobacterales</taxon>
        <taxon>Caulobacteraceae</taxon>
        <taxon>Phenylobacterium</taxon>
    </lineage>
</organism>
<dbReference type="EMBL" id="CP068570">
    <property type="protein sequence ID" value="QQZ50053.1"/>
    <property type="molecule type" value="Genomic_DNA"/>
</dbReference>
<dbReference type="Gene3D" id="3.20.20.70">
    <property type="entry name" value="Aldolase class I"/>
    <property type="match status" value="1"/>
</dbReference>
<dbReference type="InterPro" id="IPR002252">
    <property type="entry name" value="Glyco_hydro_36"/>
</dbReference>
<evidence type="ECO:0000256" key="2">
    <source>
        <dbReference type="ARBA" id="ARBA00012755"/>
    </source>
</evidence>
<dbReference type="EC" id="3.2.1.22" evidence="2"/>
<name>A0A974P3K5_9CAUL</name>
<dbReference type="FunFam" id="3.20.20.70:FF:000118">
    <property type="entry name" value="Alpha-galactosidase"/>
    <property type="match status" value="1"/>
</dbReference>
<gene>
    <name evidence="5" type="ORF">JKL49_26070</name>
</gene>
<comment type="catalytic activity">
    <reaction evidence="1">
        <text>Hydrolysis of terminal, non-reducing alpha-D-galactose residues in alpha-D-galactosides, including galactose oligosaccharides, galactomannans and galactolipids.</text>
        <dbReference type="EC" id="3.2.1.22"/>
    </reaction>
</comment>
<keyword evidence="3" id="KW-0378">Hydrolase</keyword>